<keyword evidence="3" id="KW-1185">Reference proteome</keyword>
<reference evidence="3" key="1">
    <citation type="journal article" date="2021" name="Science">
        <title>Hunting the eagle killer: A cyanobacterial neurotoxin causes vacuolar myelinopathy.</title>
        <authorList>
            <person name="Breinlinger S."/>
            <person name="Phillips T.J."/>
            <person name="Haram B.N."/>
            <person name="Mares J."/>
            <person name="Martinez Yerena J.A."/>
            <person name="Hrouzek P."/>
            <person name="Sobotka R."/>
            <person name="Henderson W.M."/>
            <person name="Schmieder P."/>
            <person name="Williams S.M."/>
            <person name="Lauderdale J.D."/>
            <person name="Wilde H.D."/>
            <person name="Gerrin W."/>
            <person name="Kust A."/>
            <person name="Washington J.W."/>
            <person name="Wagner C."/>
            <person name="Geier B."/>
            <person name="Liebeke M."/>
            <person name="Enke H."/>
            <person name="Niedermeyer T.H.J."/>
            <person name="Wilde S.B."/>
        </authorList>
    </citation>
    <scope>NUCLEOTIDE SEQUENCE [LARGE SCALE GENOMIC DNA]</scope>
    <source>
        <strain evidence="3">Thurmond2011</strain>
    </source>
</reference>
<keyword evidence="1" id="KW-0472">Membrane</keyword>
<evidence type="ECO:0000313" key="3">
    <source>
        <dbReference type="Proteomes" id="UP000667802"/>
    </source>
</evidence>
<comment type="caution">
    <text evidence="2">The sequence shown here is derived from an EMBL/GenBank/DDBJ whole genome shotgun (WGS) entry which is preliminary data.</text>
</comment>
<protein>
    <submittedName>
        <fullName evidence="2">Uncharacterized protein</fullName>
    </submittedName>
</protein>
<dbReference type="Proteomes" id="UP000667802">
    <property type="component" value="Unassembled WGS sequence"/>
</dbReference>
<keyword evidence="1" id="KW-1133">Transmembrane helix</keyword>
<dbReference type="RefSeq" id="WP_208344275.1">
    <property type="nucleotide sequence ID" value="NZ_CAWQFN010000489.1"/>
</dbReference>
<proteinExistence type="predicted"/>
<evidence type="ECO:0000313" key="2">
    <source>
        <dbReference type="EMBL" id="MDR9894376.1"/>
    </source>
</evidence>
<accession>A0AAP5I439</accession>
<name>A0AAP5I439_9CYAN</name>
<dbReference type="EMBL" id="JAALHA020000002">
    <property type="protein sequence ID" value="MDR9894376.1"/>
    <property type="molecule type" value="Genomic_DNA"/>
</dbReference>
<gene>
    <name evidence="2" type="ORF">G7B40_007295</name>
</gene>
<sequence>MKKIPSKEYVVNLDTKGIVYMDYTGDFIIFGVSISIVGLLFVRFIVQKFIKSPSAKILVLVINAEQENILENLKITEDNAEILYRAARALWVGSEQDFNNHFKSWFDQKMQVKQTEQSEHDVYLVKIFLKKPDSSFQPKKSSLQRLDAFQRLPKNLDSRAVLVSPRLSSAAYGIKCLYKR</sequence>
<dbReference type="AlphaFoldDB" id="A0AAP5I439"/>
<organism evidence="2 3">
    <name type="scientific">Aetokthonos hydrillicola Thurmond2011</name>
    <dbReference type="NCBI Taxonomy" id="2712845"/>
    <lineage>
        <taxon>Bacteria</taxon>
        <taxon>Bacillati</taxon>
        <taxon>Cyanobacteriota</taxon>
        <taxon>Cyanophyceae</taxon>
        <taxon>Nostocales</taxon>
        <taxon>Hapalosiphonaceae</taxon>
        <taxon>Aetokthonos</taxon>
    </lineage>
</organism>
<evidence type="ECO:0000256" key="1">
    <source>
        <dbReference type="SAM" id="Phobius"/>
    </source>
</evidence>
<feature type="transmembrane region" description="Helical" evidence="1">
    <location>
        <begin position="27"/>
        <end position="46"/>
    </location>
</feature>
<keyword evidence="1" id="KW-0812">Transmembrane</keyword>